<accession>A0A0K9FBG4</accession>
<evidence type="ECO:0000313" key="9">
    <source>
        <dbReference type="Proteomes" id="UP000037326"/>
    </source>
</evidence>
<evidence type="ECO:0000256" key="1">
    <source>
        <dbReference type="ARBA" id="ARBA00004651"/>
    </source>
</evidence>
<reference evidence="9" key="1">
    <citation type="submission" date="2015-07" db="EMBL/GenBank/DDBJ databases">
        <authorList>
            <consortium name="Consortium for Microbial Forensics and Genomics (microFORGE)"/>
            <person name="Knight B.M."/>
            <person name="Roberts D.P."/>
            <person name="Lin D."/>
            <person name="Hari K."/>
            <person name="Fletcher J."/>
            <person name="Melcher U."/>
            <person name="Blagden T."/>
            <person name="Winegar R.A."/>
        </authorList>
    </citation>
    <scope>NUCLEOTIDE SEQUENCE [LARGE SCALE GENOMIC DNA]</scope>
    <source>
        <strain evidence="9">DSM 23493</strain>
    </source>
</reference>
<evidence type="ECO:0000256" key="2">
    <source>
        <dbReference type="ARBA" id="ARBA00022475"/>
    </source>
</evidence>
<dbReference type="OrthoDB" id="1864035at2"/>
<feature type="transmembrane region" description="Helical" evidence="6">
    <location>
        <begin position="21"/>
        <end position="39"/>
    </location>
</feature>
<dbReference type="GO" id="GO:0005886">
    <property type="term" value="C:plasma membrane"/>
    <property type="evidence" value="ECO:0007669"/>
    <property type="project" value="UniProtKB-SubCell"/>
</dbReference>
<comment type="subcellular location">
    <subcellularLocation>
        <location evidence="1">Cell membrane</location>
        <topology evidence="1">Multi-pass membrane protein</topology>
    </subcellularLocation>
</comment>
<evidence type="ECO:0000313" key="8">
    <source>
        <dbReference type="EMBL" id="KMY31557.1"/>
    </source>
</evidence>
<keyword evidence="3 6" id="KW-0812">Transmembrane</keyword>
<dbReference type="PANTHER" id="PTHR30294">
    <property type="entry name" value="MEMBRANE COMPONENT OF ABC TRANSPORTER YHHJ-RELATED"/>
    <property type="match status" value="1"/>
</dbReference>
<evidence type="ECO:0000256" key="4">
    <source>
        <dbReference type="ARBA" id="ARBA00022989"/>
    </source>
</evidence>
<feature type="transmembrane region" description="Helical" evidence="6">
    <location>
        <begin position="234"/>
        <end position="256"/>
    </location>
</feature>
<dbReference type="InterPro" id="IPR051449">
    <property type="entry name" value="ABC-2_transporter_component"/>
</dbReference>
<comment type="caution">
    <text evidence="8">The sequence shown here is derived from an EMBL/GenBank/DDBJ whole genome shotgun (WGS) entry which is preliminary data.</text>
</comment>
<dbReference type="PATRIC" id="fig|582475.4.peg.400"/>
<gene>
    <name evidence="8" type="ORF">ACZ11_04875</name>
</gene>
<evidence type="ECO:0000256" key="5">
    <source>
        <dbReference type="ARBA" id="ARBA00023136"/>
    </source>
</evidence>
<dbReference type="GeneID" id="96597627"/>
<sequence length="377" mass="41158">MNILTQIYYSGKRILMDPKPIFVRLLSFMVIILILGSAFKDQFNVTSLDKVKVVYSNKDSGPLGKLFINSMIGSQDIKSLAEFDQVHSLDEGREILNNDEADAFIYIPDGFSNQGETEGTSKTVEVYLAKSTGVDTTIVRNVVDTLVNDMNTAGVVATMSGDLQVEQANSDTSLKEEPLTDSKSATAMGYYAIAMLLMFLLRGQEYGASGMGEDYLGTVGDRLKLSPIKPFEQYLGKTIGLSLVTFLQGMVIILFTKYVYDVDWGDHFAVIVLVVFVFSLLTTTLGGMLTILTQDSVKADSIANIVTLGSTFLIGGFVIVDFGAFAAIAPSYYAKSAIFNVVYNDQLGSAFMNIGQMLAITMLFAVISILVSRRKRA</sequence>
<feature type="transmembrane region" description="Helical" evidence="6">
    <location>
        <begin position="268"/>
        <end position="293"/>
    </location>
</feature>
<dbReference type="GO" id="GO:0140359">
    <property type="term" value="F:ABC-type transporter activity"/>
    <property type="evidence" value="ECO:0007669"/>
    <property type="project" value="InterPro"/>
</dbReference>
<dbReference type="EMBL" id="LFXJ01000005">
    <property type="protein sequence ID" value="KMY31557.1"/>
    <property type="molecule type" value="Genomic_DNA"/>
</dbReference>
<evidence type="ECO:0000256" key="6">
    <source>
        <dbReference type="SAM" id="Phobius"/>
    </source>
</evidence>
<keyword evidence="5 6" id="KW-0472">Membrane</keyword>
<dbReference type="Pfam" id="PF12698">
    <property type="entry name" value="ABC2_membrane_3"/>
    <property type="match status" value="1"/>
</dbReference>
<evidence type="ECO:0000256" key="3">
    <source>
        <dbReference type="ARBA" id="ARBA00022692"/>
    </source>
</evidence>
<dbReference type="PANTHER" id="PTHR30294:SF48">
    <property type="entry name" value="LINEARMYCIN RESISTANCE PERMEASE PROTEIN LNRM"/>
    <property type="match status" value="1"/>
</dbReference>
<keyword evidence="4 6" id="KW-1133">Transmembrane helix</keyword>
<feature type="domain" description="ABC-2 type transporter transmembrane" evidence="7">
    <location>
        <begin position="25"/>
        <end position="370"/>
    </location>
</feature>
<feature type="transmembrane region" description="Helical" evidence="6">
    <location>
        <begin position="350"/>
        <end position="371"/>
    </location>
</feature>
<dbReference type="RefSeq" id="WP_049664193.1">
    <property type="nucleotide sequence ID" value="NZ_LFXJ01000005.1"/>
</dbReference>
<name>A0A0K9FBG4_9BACI</name>
<dbReference type="InterPro" id="IPR013525">
    <property type="entry name" value="ABC2_TM"/>
</dbReference>
<dbReference type="AlphaFoldDB" id="A0A0K9FBG4"/>
<evidence type="ECO:0000259" key="7">
    <source>
        <dbReference type="Pfam" id="PF12698"/>
    </source>
</evidence>
<organism evidence="8 9">
    <name type="scientific">Lysinibacillus xylanilyticus</name>
    <dbReference type="NCBI Taxonomy" id="582475"/>
    <lineage>
        <taxon>Bacteria</taxon>
        <taxon>Bacillati</taxon>
        <taxon>Bacillota</taxon>
        <taxon>Bacilli</taxon>
        <taxon>Bacillales</taxon>
        <taxon>Bacillaceae</taxon>
        <taxon>Lysinibacillus</taxon>
    </lineage>
</organism>
<dbReference type="Gene3D" id="3.40.1710.10">
    <property type="entry name" value="abc type-2 transporter like domain"/>
    <property type="match status" value="1"/>
</dbReference>
<feature type="transmembrane region" description="Helical" evidence="6">
    <location>
        <begin position="305"/>
        <end position="330"/>
    </location>
</feature>
<protein>
    <submittedName>
        <fullName evidence="8">ABC transporter</fullName>
    </submittedName>
</protein>
<dbReference type="Proteomes" id="UP000037326">
    <property type="component" value="Unassembled WGS sequence"/>
</dbReference>
<feature type="transmembrane region" description="Helical" evidence="6">
    <location>
        <begin position="184"/>
        <end position="201"/>
    </location>
</feature>
<keyword evidence="2" id="KW-1003">Cell membrane</keyword>
<proteinExistence type="predicted"/>